<evidence type="ECO:0000256" key="2">
    <source>
        <dbReference type="ARBA" id="ARBA00022679"/>
    </source>
</evidence>
<keyword evidence="3 6" id="KW-0949">S-adenosyl-L-methionine</keyword>
<keyword evidence="12" id="KW-1185">Reference proteome</keyword>
<dbReference type="InterPro" id="IPR025799">
    <property type="entry name" value="Arg_MeTrfase"/>
</dbReference>
<reference evidence="11 12" key="1">
    <citation type="submission" date="2021-02" db="EMBL/GenBank/DDBJ databases">
        <title>Plant Genome Project.</title>
        <authorList>
            <person name="Zhang R.-G."/>
        </authorList>
    </citation>
    <scope>NUCLEOTIDE SEQUENCE [LARGE SCALE GENOMIC DNA]</scope>
    <source>
        <tissue evidence="11">Leaves</tissue>
    </source>
</reference>
<evidence type="ECO:0000259" key="8">
    <source>
        <dbReference type="Pfam" id="PF08241"/>
    </source>
</evidence>
<dbReference type="Gene3D" id="2.70.160.11">
    <property type="entry name" value="Hnrnp arginine n-methyltransferase1"/>
    <property type="match status" value="2"/>
</dbReference>
<sequence length="755" mass="84137">MANNSETEALETRKIVVEEAQESEEEGEIEEEDWGDWREDDEEEEEDSEPGFQCLFCDNKYSSCDALLEHCRLTHHFDFHSIKIALDLDFYGSFKLINYVRSQVAENRCWSCRLTCQSNQDLQSHLHETANFKDIQLLWDDDKYLKPFMQEDKLLYSFSDDDEGEDEYIASLDKEELMKDLRQFEDVCIDDENTVKKFGSNTSTANENGKEVSSTSNGHLNIASSSGMAIVKGLDSRGVGASDKKPNNKDSRVSLVNLSAKDKKKVNENYFGSYSSFGIHREMLSDKVRTDAYKQAILENPSCLKGAVVMDVGCGTGVLSLFAAQAGASRVIAVEASEKMAAVATQIAKDNGLWRSRPESEGSEQSTGVMEVVQGMVEEVGKSLQIQPHSVDVLLSEWMGYCLLYESMLSSVLFARDRWLKPGGAILPDRATMFVAGFGRGGTSMPFWENVYGFNMSCVGKELVQDAARFPIVDIVAENDLVTNAVLLQTFDLATMKPDEVDFTARAELEPKLGDPESNSTESNSTTWCYGVVLWFDTGFTSRFCKEKPVVLSTSPYTPKTHWSQTIFTFWEPIAIAAPGNLSTKKTAAIGTDTCPAGRIHLRVSIARAAEHRSIDISLETTAIGSDSRKRIFLVYKSSVYLFNYSHMSSLIFKRQAFCKEQPVVLSTPPYTPKTHWSQTIFTFWEPIAIAAPGNLSTKKTAAIGTDTCPAGRIHLRVSIARAAEHRSIDISLETTAIGSDSRKRSWPVQIFNLS</sequence>
<comment type="caution">
    <text evidence="11">The sequence shown here is derived from an EMBL/GenBank/DDBJ whole genome shotgun (WGS) entry which is preliminary data.</text>
</comment>
<evidence type="ECO:0000256" key="1">
    <source>
        <dbReference type="ARBA" id="ARBA00022603"/>
    </source>
</evidence>
<evidence type="ECO:0000256" key="6">
    <source>
        <dbReference type="PROSITE-ProRule" id="PRU01015"/>
    </source>
</evidence>
<evidence type="ECO:0008006" key="13">
    <source>
        <dbReference type="Google" id="ProtNLM"/>
    </source>
</evidence>
<evidence type="ECO:0000256" key="5">
    <source>
        <dbReference type="ARBA" id="ARBA00049303"/>
    </source>
</evidence>
<dbReference type="Gene3D" id="3.40.50.150">
    <property type="entry name" value="Vaccinia Virus protein VP39"/>
    <property type="match status" value="1"/>
</dbReference>
<dbReference type="PROSITE" id="PS51678">
    <property type="entry name" value="SAM_MT_PRMT"/>
    <property type="match status" value="1"/>
</dbReference>
<keyword evidence="2 6" id="KW-0808">Transferase</keyword>
<dbReference type="CDD" id="cd02440">
    <property type="entry name" value="AdoMet_MTases"/>
    <property type="match status" value="1"/>
</dbReference>
<comment type="catalytic activity">
    <reaction evidence="4">
        <text>L-arginyl-[protein] + 2 S-adenosyl-L-methionine = N(omega),N(omega)-dimethyl-L-arginyl-[protein] + 2 S-adenosyl-L-homocysteine + 2 H(+)</text>
        <dbReference type="Rhea" id="RHEA:48096"/>
        <dbReference type="Rhea" id="RHEA-COMP:10532"/>
        <dbReference type="Rhea" id="RHEA-COMP:11991"/>
        <dbReference type="ChEBI" id="CHEBI:15378"/>
        <dbReference type="ChEBI" id="CHEBI:29965"/>
        <dbReference type="ChEBI" id="CHEBI:57856"/>
        <dbReference type="ChEBI" id="CHEBI:59789"/>
        <dbReference type="ChEBI" id="CHEBI:61897"/>
        <dbReference type="EC" id="2.1.1.319"/>
    </reaction>
    <physiologicalReaction direction="left-to-right" evidence="4">
        <dbReference type="Rhea" id="RHEA:48097"/>
    </physiologicalReaction>
</comment>
<evidence type="ECO:0000256" key="4">
    <source>
        <dbReference type="ARBA" id="ARBA00047384"/>
    </source>
</evidence>
<dbReference type="PANTHER" id="PTHR11006:SF89">
    <property type="entry name" value="PROTEIN ARGININE N-METHYLTRANSFERASE 3-RELATED"/>
    <property type="match status" value="1"/>
</dbReference>
<feature type="compositionally biased region" description="Acidic residues" evidence="7">
    <location>
        <begin position="19"/>
        <end position="49"/>
    </location>
</feature>
<dbReference type="EMBL" id="JAFEMO010000014">
    <property type="protein sequence ID" value="KAH7548597.1"/>
    <property type="molecule type" value="Genomic_DNA"/>
</dbReference>
<dbReference type="InterPro" id="IPR041661">
    <property type="entry name" value="ZN622/Rei1/Reh1_Znf-C2H2"/>
</dbReference>
<dbReference type="InterPro" id="IPR055135">
    <property type="entry name" value="PRMT_dom"/>
</dbReference>
<dbReference type="InterPro" id="IPR013216">
    <property type="entry name" value="Methyltransf_11"/>
</dbReference>
<dbReference type="Pfam" id="PF12756">
    <property type="entry name" value="zf-C2H2_2"/>
    <property type="match status" value="1"/>
</dbReference>
<dbReference type="PANTHER" id="PTHR11006">
    <property type="entry name" value="PROTEIN ARGININE N-METHYLTRANSFERASE"/>
    <property type="match status" value="1"/>
</dbReference>
<comment type="catalytic activity">
    <reaction evidence="5">
        <text>L-arginyl-[protein] + S-adenosyl-L-methionine = N(omega)-methyl-L-arginyl-[protein] + S-adenosyl-L-homocysteine + H(+)</text>
        <dbReference type="Rhea" id="RHEA:48100"/>
        <dbReference type="Rhea" id="RHEA-COMP:10532"/>
        <dbReference type="Rhea" id="RHEA-COMP:11990"/>
        <dbReference type="ChEBI" id="CHEBI:15378"/>
        <dbReference type="ChEBI" id="CHEBI:29965"/>
        <dbReference type="ChEBI" id="CHEBI:57856"/>
        <dbReference type="ChEBI" id="CHEBI:59789"/>
        <dbReference type="ChEBI" id="CHEBI:65280"/>
    </reaction>
    <physiologicalReaction direction="left-to-right" evidence="5">
        <dbReference type="Rhea" id="RHEA:48101"/>
    </physiologicalReaction>
</comment>
<feature type="region of interest" description="Disordered" evidence="7">
    <location>
        <begin position="199"/>
        <end position="218"/>
    </location>
</feature>
<evidence type="ECO:0000256" key="3">
    <source>
        <dbReference type="ARBA" id="ARBA00022691"/>
    </source>
</evidence>
<dbReference type="Proteomes" id="UP000827721">
    <property type="component" value="Unassembled WGS sequence"/>
</dbReference>
<feature type="domain" description="Methyltransferase type 11" evidence="8">
    <location>
        <begin position="311"/>
        <end position="426"/>
    </location>
</feature>
<dbReference type="InterPro" id="IPR036236">
    <property type="entry name" value="Znf_C2H2_sf"/>
</dbReference>
<feature type="domain" description="ZN622/Rei1/Reh1 zinc finger C2H2-type" evidence="9">
    <location>
        <begin position="53"/>
        <end position="129"/>
    </location>
</feature>
<evidence type="ECO:0000259" key="10">
    <source>
        <dbReference type="Pfam" id="PF22528"/>
    </source>
</evidence>
<organism evidence="11 12">
    <name type="scientific">Xanthoceras sorbifolium</name>
    <dbReference type="NCBI Taxonomy" id="99658"/>
    <lineage>
        <taxon>Eukaryota</taxon>
        <taxon>Viridiplantae</taxon>
        <taxon>Streptophyta</taxon>
        <taxon>Embryophyta</taxon>
        <taxon>Tracheophyta</taxon>
        <taxon>Spermatophyta</taxon>
        <taxon>Magnoliopsida</taxon>
        <taxon>eudicotyledons</taxon>
        <taxon>Gunneridae</taxon>
        <taxon>Pentapetalae</taxon>
        <taxon>rosids</taxon>
        <taxon>malvids</taxon>
        <taxon>Sapindales</taxon>
        <taxon>Sapindaceae</taxon>
        <taxon>Xanthoceroideae</taxon>
        <taxon>Xanthoceras</taxon>
    </lineage>
</organism>
<dbReference type="Pfam" id="PF22528">
    <property type="entry name" value="PRMT_C"/>
    <property type="match status" value="1"/>
</dbReference>
<accession>A0ABQ8H5J7</accession>
<protein>
    <recommendedName>
        <fullName evidence="13">C2H2-type domain-containing protein</fullName>
    </recommendedName>
</protein>
<dbReference type="SUPFAM" id="SSF57667">
    <property type="entry name" value="beta-beta-alpha zinc fingers"/>
    <property type="match status" value="1"/>
</dbReference>
<feature type="domain" description="Protein arginine N-methyltransferase" evidence="10">
    <location>
        <begin position="429"/>
        <end position="583"/>
    </location>
</feature>
<proteinExistence type="predicted"/>
<evidence type="ECO:0000313" key="11">
    <source>
        <dbReference type="EMBL" id="KAH7548597.1"/>
    </source>
</evidence>
<keyword evidence="1 6" id="KW-0489">Methyltransferase</keyword>
<evidence type="ECO:0000259" key="9">
    <source>
        <dbReference type="Pfam" id="PF12756"/>
    </source>
</evidence>
<evidence type="ECO:0000256" key="7">
    <source>
        <dbReference type="SAM" id="MobiDB-lite"/>
    </source>
</evidence>
<dbReference type="SUPFAM" id="SSF53335">
    <property type="entry name" value="S-adenosyl-L-methionine-dependent methyltransferases"/>
    <property type="match status" value="1"/>
</dbReference>
<dbReference type="Pfam" id="PF08241">
    <property type="entry name" value="Methyltransf_11"/>
    <property type="match status" value="1"/>
</dbReference>
<dbReference type="InterPro" id="IPR029063">
    <property type="entry name" value="SAM-dependent_MTases_sf"/>
</dbReference>
<name>A0ABQ8H5J7_9ROSI</name>
<feature type="region of interest" description="Disordered" evidence="7">
    <location>
        <begin position="1"/>
        <end position="49"/>
    </location>
</feature>
<gene>
    <name evidence="11" type="ORF">JRO89_XS14G0177000</name>
</gene>
<evidence type="ECO:0000313" key="12">
    <source>
        <dbReference type="Proteomes" id="UP000827721"/>
    </source>
</evidence>